<proteinExistence type="predicted"/>
<keyword evidence="3" id="KW-1185">Reference proteome</keyword>
<dbReference type="PANTHER" id="PTHR14136">
    <property type="entry name" value="BTB_POZ DOMAIN-CONTAINING PROTEIN KCTD9"/>
    <property type="match status" value="1"/>
</dbReference>
<dbReference type="InterPro" id="IPR011333">
    <property type="entry name" value="SKP1/BTB/POZ_sf"/>
</dbReference>
<dbReference type="AlphaFoldDB" id="A0AAD1XQC0"/>
<dbReference type="PANTHER" id="PTHR14136:SF40">
    <property type="entry name" value="BTB_POZ DOMAIN-CONTAINING PROTEIN"/>
    <property type="match status" value="1"/>
</dbReference>
<evidence type="ECO:0000313" key="2">
    <source>
        <dbReference type="EMBL" id="CAI2376953.1"/>
    </source>
</evidence>
<dbReference type="InterPro" id="IPR051082">
    <property type="entry name" value="Pentapeptide-BTB/POZ_domain"/>
</dbReference>
<dbReference type="InterPro" id="IPR000210">
    <property type="entry name" value="BTB/POZ_dom"/>
</dbReference>
<accession>A0AAD1XQC0</accession>
<dbReference type="Pfam" id="PF00805">
    <property type="entry name" value="Pentapeptide"/>
    <property type="match status" value="2"/>
</dbReference>
<dbReference type="Gene3D" id="3.30.710.10">
    <property type="entry name" value="Potassium Channel Kv1.1, Chain A"/>
    <property type="match status" value="1"/>
</dbReference>
<dbReference type="InterPro" id="IPR003131">
    <property type="entry name" value="T1-type_BTB"/>
</dbReference>
<reference evidence="2" key="1">
    <citation type="submission" date="2023-07" db="EMBL/GenBank/DDBJ databases">
        <authorList>
            <consortium name="AG Swart"/>
            <person name="Singh M."/>
            <person name="Singh A."/>
            <person name="Seah K."/>
            <person name="Emmerich C."/>
        </authorList>
    </citation>
    <scope>NUCLEOTIDE SEQUENCE</scope>
    <source>
        <strain evidence="2">DP1</strain>
    </source>
</reference>
<dbReference type="SUPFAM" id="SSF54695">
    <property type="entry name" value="POZ domain"/>
    <property type="match status" value="1"/>
</dbReference>
<gene>
    <name evidence="2" type="ORF">ECRASSUSDP1_LOCUS18332</name>
</gene>
<dbReference type="InterPro" id="IPR001646">
    <property type="entry name" value="5peptide_repeat"/>
</dbReference>
<dbReference type="Pfam" id="PF02214">
    <property type="entry name" value="BTB_2"/>
    <property type="match status" value="1"/>
</dbReference>
<dbReference type="Proteomes" id="UP001295684">
    <property type="component" value="Unassembled WGS sequence"/>
</dbReference>
<dbReference type="Gene3D" id="2.160.20.80">
    <property type="entry name" value="E3 ubiquitin-protein ligase SopA"/>
    <property type="match status" value="1"/>
</dbReference>
<organism evidence="2 3">
    <name type="scientific">Euplotes crassus</name>
    <dbReference type="NCBI Taxonomy" id="5936"/>
    <lineage>
        <taxon>Eukaryota</taxon>
        <taxon>Sar</taxon>
        <taxon>Alveolata</taxon>
        <taxon>Ciliophora</taxon>
        <taxon>Intramacronucleata</taxon>
        <taxon>Spirotrichea</taxon>
        <taxon>Hypotrichia</taxon>
        <taxon>Euplotida</taxon>
        <taxon>Euplotidae</taxon>
        <taxon>Moneuplotes</taxon>
    </lineage>
</organism>
<dbReference type="SUPFAM" id="SSF141571">
    <property type="entry name" value="Pentapeptide repeat-like"/>
    <property type="match status" value="1"/>
</dbReference>
<protein>
    <recommendedName>
        <fullName evidence="1">BTB domain-containing protein</fullName>
    </recommendedName>
</protein>
<feature type="domain" description="BTB" evidence="1">
    <location>
        <begin position="10"/>
        <end position="112"/>
    </location>
</feature>
<sequence>MESEEQKFPKIIRLNVGGITFTTSKDTLLSDENSMLALMFSGKYNVEKDDDGRYFIDRDGTHFRYILNFLRDGSTYIPYTNKQLVDELYEEVKFYQIQELLMRLEEERNQNLACSQIDYIKLLELLNLSSKPLQAPCIKLSKMQLSYLDFSKCNLMGSDLSEVTGIEVNFRHSKLSGCVFKEANLKGCNMREVLAEKCNFQSAILSGADMRNALFKECDFTSAKMSGVDLRESVLDNSVFIEANLIVGNLERASLYGCEITGANLDRASLKGIKGLDPSMVNS</sequence>
<evidence type="ECO:0000313" key="3">
    <source>
        <dbReference type="Proteomes" id="UP001295684"/>
    </source>
</evidence>
<evidence type="ECO:0000259" key="1">
    <source>
        <dbReference type="SMART" id="SM00225"/>
    </source>
</evidence>
<dbReference type="SMART" id="SM00225">
    <property type="entry name" value="BTB"/>
    <property type="match status" value="1"/>
</dbReference>
<dbReference type="GO" id="GO:0051260">
    <property type="term" value="P:protein homooligomerization"/>
    <property type="evidence" value="ECO:0007669"/>
    <property type="project" value="InterPro"/>
</dbReference>
<dbReference type="CDD" id="cd18376">
    <property type="entry name" value="BTB_POZ_FIP2-like"/>
    <property type="match status" value="1"/>
</dbReference>
<dbReference type="EMBL" id="CAMPGE010018545">
    <property type="protein sequence ID" value="CAI2376953.1"/>
    <property type="molecule type" value="Genomic_DNA"/>
</dbReference>
<name>A0AAD1XQC0_EUPCR</name>
<comment type="caution">
    <text evidence="2">The sequence shown here is derived from an EMBL/GenBank/DDBJ whole genome shotgun (WGS) entry which is preliminary data.</text>
</comment>